<evidence type="ECO:0000256" key="7">
    <source>
        <dbReference type="ARBA" id="ARBA00023157"/>
    </source>
</evidence>
<feature type="domain" description="Ig-like" evidence="12">
    <location>
        <begin position="29"/>
        <end position="146"/>
    </location>
</feature>
<dbReference type="SMART" id="SM00449">
    <property type="entry name" value="SPRY"/>
    <property type="match status" value="1"/>
</dbReference>
<evidence type="ECO:0000256" key="6">
    <source>
        <dbReference type="ARBA" id="ARBA00023136"/>
    </source>
</evidence>
<evidence type="ECO:0000256" key="2">
    <source>
        <dbReference type="ARBA" id="ARBA00007591"/>
    </source>
</evidence>
<dbReference type="CDD" id="cd13733">
    <property type="entry name" value="SPRY_PRY_C-I_1"/>
    <property type="match status" value="1"/>
</dbReference>
<dbReference type="SMART" id="SM00589">
    <property type="entry name" value="PRY"/>
    <property type="match status" value="1"/>
</dbReference>
<sequence length="471" mass="53517">PIARSSFPQTVVDSVTKLSLVFFLEGLLPRKNEKFTVIGPAHPVQGFAGSEVVLDCKCSVGLPLPTVEVRWFRSSFAIPVHLFQDGHTNASKQDKTYRGRTELFTEEFINGNMSLKLKDVQWSDRGEYTCYIDDKQSYDEATIELQVQILGSQPWIHMEGHEENGIKLVCESEGWIPEPEVWWVDGNERKLTAQTKLDTSPDGLIKVQTSLSVTKDAGNKFRCLFINNLTKKQTEGRIQIFKILVLIIKALHLVTNFFHFSSNARIIISIIKNYCQVSDVILALVTVRLDPDTAHNKLVLSEDLTSVSSGDKHQLFPDSPKRFSYWASVLGSEGFSSGKRYWEVQVGSKTEWSLGVARESIERTEEIKLSPENGIWSLILRNGSDYWARDNPWIRLTVNEKPRKIGVFLDYEAGKVSFYNADKMSHLHTFTETFTERMYPYFCPWFPDGGSNSEPLVICRVKSKAESLKPS</sequence>
<evidence type="ECO:0008006" key="15">
    <source>
        <dbReference type="Google" id="ProtNLM"/>
    </source>
</evidence>
<evidence type="ECO:0000259" key="11">
    <source>
        <dbReference type="PROSITE" id="PS50188"/>
    </source>
</evidence>
<dbReference type="InterPro" id="IPR003599">
    <property type="entry name" value="Ig_sub"/>
</dbReference>
<dbReference type="InterPro" id="IPR001870">
    <property type="entry name" value="B30.2/SPRY"/>
</dbReference>
<keyword evidence="4" id="KW-0732">Signal</keyword>
<evidence type="ECO:0000256" key="9">
    <source>
        <dbReference type="ARBA" id="ARBA00023319"/>
    </source>
</evidence>
<dbReference type="PANTHER" id="PTHR24100:SF130">
    <property type="entry name" value="BUTYROPHILIN-LIKE PROTEIN 9"/>
    <property type="match status" value="1"/>
</dbReference>
<dbReference type="AlphaFoldDB" id="A0A4W3H0X5"/>
<dbReference type="Pfam" id="PF22705">
    <property type="entry name" value="C2-set_3"/>
    <property type="match status" value="1"/>
</dbReference>
<evidence type="ECO:0000256" key="3">
    <source>
        <dbReference type="ARBA" id="ARBA00022692"/>
    </source>
</evidence>
<keyword evidence="7" id="KW-1015">Disulfide bond</keyword>
<dbReference type="PROSITE" id="PS50835">
    <property type="entry name" value="IG_LIKE"/>
    <property type="match status" value="2"/>
</dbReference>
<reference evidence="14" key="1">
    <citation type="journal article" date="2006" name="Science">
        <title>Ancient noncoding elements conserved in the human genome.</title>
        <authorList>
            <person name="Venkatesh B."/>
            <person name="Kirkness E.F."/>
            <person name="Loh Y.H."/>
            <person name="Halpern A.L."/>
            <person name="Lee A.P."/>
            <person name="Johnson J."/>
            <person name="Dandona N."/>
            <person name="Viswanathan L.D."/>
            <person name="Tay A."/>
            <person name="Venter J.C."/>
            <person name="Strausberg R.L."/>
            <person name="Brenner S."/>
        </authorList>
    </citation>
    <scope>NUCLEOTIDE SEQUENCE [LARGE SCALE GENOMIC DNA]</scope>
</reference>
<keyword evidence="5" id="KW-1133">Transmembrane helix</keyword>
<proteinExistence type="inferred from homology"/>
<dbReference type="GO" id="GO:0050863">
    <property type="term" value="P:regulation of T cell activation"/>
    <property type="evidence" value="ECO:0007669"/>
    <property type="project" value="UniProtKB-ARBA"/>
</dbReference>
<dbReference type="InterPro" id="IPR006574">
    <property type="entry name" value="PRY"/>
</dbReference>
<dbReference type="Ensembl" id="ENSCMIT00000010610.1">
    <property type="protein sequence ID" value="ENSCMIP00000010338.1"/>
    <property type="gene ID" value="ENSCMIG00000005444.1"/>
</dbReference>
<dbReference type="GeneTree" id="ENSGT01040000240385"/>
<dbReference type="Pfam" id="PF07686">
    <property type="entry name" value="V-set"/>
    <property type="match status" value="1"/>
</dbReference>
<dbReference type="SUPFAM" id="SSF48726">
    <property type="entry name" value="Immunoglobulin"/>
    <property type="match status" value="2"/>
</dbReference>
<keyword evidence="6" id="KW-0472">Membrane</keyword>
<dbReference type="InterPro" id="IPR053896">
    <property type="entry name" value="BTN3A2-like_Ig-C"/>
</dbReference>
<dbReference type="InterPro" id="IPR050504">
    <property type="entry name" value="IgSF_BTN/MOG"/>
</dbReference>
<feature type="domain" description="B30.2/SPRY" evidence="11">
    <location>
        <begin position="267"/>
        <end position="465"/>
    </location>
</feature>
<dbReference type="InterPro" id="IPR043136">
    <property type="entry name" value="B30.2/SPRY_sf"/>
</dbReference>
<dbReference type="InParanoid" id="A0A4W3H0X5"/>
<dbReference type="Gene3D" id="2.60.120.920">
    <property type="match status" value="1"/>
</dbReference>
<dbReference type="SMART" id="SM00408">
    <property type="entry name" value="IGc2"/>
    <property type="match status" value="1"/>
</dbReference>
<evidence type="ECO:0000256" key="1">
    <source>
        <dbReference type="ARBA" id="ARBA00004479"/>
    </source>
</evidence>
<evidence type="ECO:0000256" key="4">
    <source>
        <dbReference type="ARBA" id="ARBA00022729"/>
    </source>
</evidence>
<dbReference type="Pfam" id="PF13765">
    <property type="entry name" value="PRY"/>
    <property type="match status" value="1"/>
</dbReference>
<reference evidence="13" key="5">
    <citation type="submission" date="2025-09" db="UniProtKB">
        <authorList>
            <consortium name="Ensembl"/>
        </authorList>
    </citation>
    <scope>IDENTIFICATION</scope>
</reference>
<dbReference type="InterPro" id="IPR003877">
    <property type="entry name" value="SPRY_dom"/>
</dbReference>
<dbReference type="FunFam" id="2.60.40.10:FF:000088">
    <property type="entry name" value="Butyrophilin subfamily 1 member A1"/>
    <property type="match status" value="1"/>
</dbReference>
<keyword evidence="9" id="KW-0393">Immunoglobulin domain</keyword>
<dbReference type="GO" id="GO:0050852">
    <property type="term" value="P:T cell receptor signaling pathway"/>
    <property type="evidence" value="ECO:0007669"/>
    <property type="project" value="TreeGrafter"/>
</dbReference>
<dbReference type="FunFam" id="2.60.120.920:FF:000004">
    <property type="entry name" value="Butyrophilin subfamily 1 member A1"/>
    <property type="match status" value="1"/>
</dbReference>
<reference evidence="14" key="2">
    <citation type="journal article" date="2007" name="PLoS Biol.">
        <title>Survey sequencing and comparative analysis of the elephant shark (Callorhinchus milii) genome.</title>
        <authorList>
            <person name="Venkatesh B."/>
            <person name="Kirkness E.F."/>
            <person name="Loh Y.H."/>
            <person name="Halpern A.L."/>
            <person name="Lee A.P."/>
            <person name="Johnson J."/>
            <person name="Dandona N."/>
            <person name="Viswanathan L.D."/>
            <person name="Tay A."/>
            <person name="Venter J.C."/>
            <person name="Strausberg R.L."/>
            <person name="Brenner S."/>
        </authorList>
    </citation>
    <scope>NUCLEOTIDE SEQUENCE [LARGE SCALE GENOMIC DNA]</scope>
</reference>
<dbReference type="InterPro" id="IPR013106">
    <property type="entry name" value="Ig_V-set"/>
</dbReference>
<dbReference type="InterPro" id="IPR013320">
    <property type="entry name" value="ConA-like_dom_sf"/>
</dbReference>
<keyword evidence="8" id="KW-0325">Glycoprotein</keyword>
<evidence type="ECO:0000256" key="5">
    <source>
        <dbReference type="ARBA" id="ARBA00022989"/>
    </source>
</evidence>
<keyword evidence="3" id="KW-0812">Transmembrane</keyword>
<dbReference type="Pfam" id="PF00622">
    <property type="entry name" value="SPRY"/>
    <property type="match status" value="1"/>
</dbReference>
<dbReference type="GO" id="GO:1903037">
    <property type="term" value="P:regulation of leukocyte cell-cell adhesion"/>
    <property type="evidence" value="ECO:0007669"/>
    <property type="project" value="UniProtKB-ARBA"/>
</dbReference>
<name>A0A4W3H0X5_CALMI</name>
<evidence type="ECO:0000259" key="12">
    <source>
        <dbReference type="PROSITE" id="PS50835"/>
    </source>
</evidence>
<dbReference type="InterPro" id="IPR003879">
    <property type="entry name" value="Butyrophylin_SPRY"/>
</dbReference>
<dbReference type="InterPro" id="IPR007110">
    <property type="entry name" value="Ig-like_dom"/>
</dbReference>
<dbReference type="InterPro" id="IPR036179">
    <property type="entry name" value="Ig-like_dom_sf"/>
</dbReference>
<protein>
    <recommendedName>
        <fullName evidence="15">Butyrophilin subfamily 1 member A1</fullName>
    </recommendedName>
</protein>
<dbReference type="GO" id="GO:0001817">
    <property type="term" value="P:regulation of cytokine production"/>
    <property type="evidence" value="ECO:0007669"/>
    <property type="project" value="TreeGrafter"/>
</dbReference>
<reference evidence="14" key="3">
    <citation type="journal article" date="2014" name="Nature">
        <title>Elephant shark genome provides unique insights into gnathostome evolution.</title>
        <authorList>
            <consortium name="International Elephant Shark Genome Sequencing Consortium"/>
            <person name="Venkatesh B."/>
            <person name="Lee A.P."/>
            <person name="Ravi V."/>
            <person name="Maurya A.K."/>
            <person name="Lian M.M."/>
            <person name="Swann J.B."/>
            <person name="Ohta Y."/>
            <person name="Flajnik M.F."/>
            <person name="Sutoh Y."/>
            <person name="Kasahara M."/>
            <person name="Hoon S."/>
            <person name="Gangu V."/>
            <person name="Roy S.W."/>
            <person name="Irimia M."/>
            <person name="Korzh V."/>
            <person name="Kondrychyn I."/>
            <person name="Lim Z.W."/>
            <person name="Tay B.H."/>
            <person name="Tohari S."/>
            <person name="Kong K.W."/>
            <person name="Ho S."/>
            <person name="Lorente-Galdos B."/>
            <person name="Quilez J."/>
            <person name="Marques-Bonet T."/>
            <person name="Raney B.J."/>
            <person name="Ingham P.W."/>
            <person name="Tay A."/>
            <person name="Hillier L.W."/>
            <person name="Minx P."/>
            <person name="Boehm T."/>
            <person name="Wilson R.K."/>
            <person name="Brenner S."/>
            <person name="Warren W.C."/>
        </authorList>
    </citation>
    <scope>NUCLEOTIDE SEQUENCE [LARGE SCALE GENOMIC DNA]</scope>
</reference>
<dbReference type="GO" id="GO:0042110">
    <property type="term" value="P:T cell activation"/>
    <property type="evidence" value="ECO:0007669"/>
    <property type="project" value="UniProtKB-ARBA"/>
</dbReference>
<reference evidence="13" key="4">
    <citation type="submission" date="2025-08" db="UniProtKB">
        <authorList>
            <consortium name="Ensembl"/>
        </authorList>
    </citation>
    <scope>IDENTIFICATION</scope>
</reference>
<keyword evidence="14" id="KW-1185">Reference proteome</keyword>
<dbReference type="PROSITE" id="PS50188">
    <property type="entry name" value="B302_SPRY"/>
    <property type="match status" value="1"/>
</dbReference>
<organism evidence="13 14">
    <name type="scientific">Callorhinchus milii</name>
    <name type="common">Ghost shark</name>
    <dbReference type="NCBI Taxonomy" id="7868"/>
    <lineage>
        <taxon>Eukaryota</taxon>
        <taxon>Metazoa</taxon>
        <taxon>Chordata</taxon>
        <taxon>Craniata</taxon>
        <taxon>Vertebrata</taxon>
        <taxon>Chondrichthyes</taxon>
        <taxon>Holocephali</taxon>
        <taxon>Chimaeriformes</taxon>
        <taxon>Callorhinchidae</taxon>
        <taxon>Callorhinchus</taxon>
    </lineage>
</organism>
<comment type="similarity">
    <text evidence="10">Belongs to the SKINT family.</text>
</comment>
<dbReference type="Gene3D" id="2.60.40.10">
    <property type="entry name" value="Immunoglobulins"/>
    <property type="match status" value="2"/>
</dbReference>
<evidence type="ECO:0000256" key="10">
    <source>
        <dbReference type="ARBA" id="ARBA00038221"/>
    </source>
</evidence>
<dbReference type="InterPro" id="IPR013783">
    <property type="entry name" value="Ig-like_fold"/>
</dbReference>
<feature type="domain" description="Ig-like" evidence="12">
    <location>
        <begin position="159"/>
        <end position="239"/>
    </location>
</feature>
<comment type="subcellular location">
    <subcellularLocation>
        <location evidence="1">Membrane</location>
        <topology evidence="1">Single-pass type I membrane protein</topology>
    </subcellularLocation>
</comment>
<comment type="similarity">
    <text evidence="2">Belongs to the immunoglobulin superfamily. BTN/MOG family.</text>
</comment>
<dbReference type="PRINTS" id="PR01407">
    <property type="entry name" value="BUTYPHLNCDUF"/>
</dbReference>
<dbReference type="PANTHER" id="PTHR24100">
    <property type="entry name" value="BUTYROPHILIN"/>
    <property type="match status" value="1"/>
</dbReference>
<dbReference type="SMART" id="SM00409">
    <property type="entry name" value="IG"/>
    <property type="match status" value="1"/>
</dbReference>
<dbReference type="GO" id="GO:0005102">
    <property type="term" value="F:signaling receptor binding"/>
    <property type="evidence" value="ECO:0007669"/>
    <property type="project" value="TreeGrafter"/>
</dbReference>
<dbReference type="GO" id="GO:0009897">
    <property type="term" value="C:external side of plasma membrane"/>
    <property type="evidence" value="ECO:0007669"/>
    <property type="project" value="TreeGrafter"/>
</dbReference>
<evidence type="ECO:0000313" key="13">
    <source>
        <dbReference type="Ensembl" id="ENSCMIP00000010338.1"/>
    </source>
</evidence>
<dbReference type="SUPFAM" id="SSF49899">
    <property type="entry name" value="Concanavalin A-like lectins/glucanases"/>
    <property type="match status" value="1"/>
</dbReference>
<evidence type="ECO:0000313" key="14">
    <source>
        <dbReference type="Proteomes" id="UP000314986"/>
    </source>
</evidence>
<accession>A0A4W3H0X5</accession>
<evidence type="ECO:0000256" key="8">
    <source>
        <dbReference type="ARBA" id="ARBA00023180"/>
    </source>
</evidence>
<dbReference type="FunFam" id="2.60.40.10:FF:000142">
    <property type="entry name" value="V-set domain-containing T-cell activation inhibitor 1"/>
    <property type="match status" value="1"/>
</dbReference>
<dbReference type="Proteomes" id="UP000314986">
    <property type="component" value="Unassembled WGS sequence"/>
</dbReference>
<dbReference type="InterPro" id="IPR003598">
    <property type="entry name" value="Ig_sub2"/>
</dbReference>